<dbReference type="Gene3D" id="1.20.1260.20">
    <property type="entry name" value="PPE superfamily"/>
    <property type="match status" value="1"/>
</dbReference>
<dbReference type="EMBL" id="JLXW01000002">
    <property type="protein sequence ID" value="KBZ68811.1"/>
    <property type="molecule type" value="Genomic_DNA"/>
</dbReference>
<dbReference type="PANTHER" id="PTHR46766">
    <property type="entry name" value="GLUTAMINE-RICH PROTEIN 2"/>
    <property type="match status" value="1"/>
</dbReference>
<dbReference type="RefSeq" id="WP_044484112.1">
    <property type="nucleotide sequence ID" value="NZ_KK328284.1"/>
</dbReference>
<accession>A0A051UJP9</accession>
<evidence type="ECO:0000313" key="5">
    <source>
        <dbReference type="Proteomes" id="UP000025947"/>
    </source>
</evidence>
<dbReference type="AlphaFoldDB" id="A0A051UJP9"/>
<feature type="region of interest" description="Disordered" evidence="2">
    <location>
        <begin position="343"/>
        <end position="389"/>
    </location>
</feature>
<reference evidence="4 5" key="1">
    <citation type="submission" date="2014-04" db="EMBL/GenBank/DDBJ databases">
        <title>The Genome Sequence of Mycobacterium tuberculosis TKK-01-0051.</title>
        <authorList>
            <consortium name="The Broad Institute Genomics Platform"/>
            <consortium name="The Broad Institute Genome Sequencing Center for Infectious Disease"/>
            <person name="Earl A.M."/>
            <person name="Cohen K."/>
            <person name="Pym A."/>
            <person name="Bishai W."/>
            <person name="Maharaj K."/>
            <person name="Desjardins C."/>
            <person name="Abeel T."/>
            <person name="Young S."/>
            <person name="Zeng Q."/>
            <person name="Gargeya S."/>
            <person name="Abouelleil A."/>
            <person name="Alvarado L."/>
            <person name="Chapman S.B."/>
            <person name="Gainer-Dewar J."/>
            <person name="Goldberg J."/>
            <person name="Griggs A."/>
            <person name="Gujja S."/>
            <person name="Hansen M."/>
            <person name="Howarth C."/>
            <person name="Imamovic A."/>
            <person name="Larimer J."/>
            <person name="Murphy C."/>
            <person name="Naylor J."/>
            <person name="Pearson M."/>
            <person name="Poon T.W."/>
            <person name="Priest M."/>
            <person name="Roberts A."/>
            <person name="Saif S."/>
            <person name="Shea T."/>
            <person name="Sykes S."/>
            <person name="Wortman J."/>
            <person name="Nusbaum C."/>
            <person name="Birren B."/>
        </authorList>
    </citation>
    <scope>NUCLEOTIDE SEQUENCE [LARGE SCALE GENOMIC DNA]</scope>
    <source>
        <strain evidence="4 5">TKK-01-0051</strain>
    </source>
</reference>
<dbReference type="SUPFAM" id="SSF140459">
    <property type="entry name" value="PE/PPE dimer-like"/>
    <property type="match status" value="1"/>
</dbReference>
<dbReference type="Proteomes" id="UP000025947">
    <property type="component" value="Unassembled WGS sequence"/>
</dbReference>
<proteinExistence type="inferred from homology"/>
<comment type="similarity">
    <text evidence="1">Belongs to the mycobacterial PPE family.</text>
</comment>
<keyword evidence="5" id="KW-1185">Reference proteome</keyword>
<dbReference type="HOGENOM" id="CLU_000243_0_1_11"/>
<dbReference type="GO" id="GO:0052572">
    <property type="term" value="P:response to host immune response"/>
    <property type="evidence" value="ECO:0007669"/>
    <property type="project" value="TreeGrafter"/>
</dbReference>
<sequence>MDFGILPPEVISALIHAGPGAWSWIEAAGMWQTLSAELELSANSYTAELSELATTWHGPSSMAMAQAFEPYLDWLRVTAQQCQQVATSVEVMATAFESTHWTVVHPSLVAANRARLAMLLATNFFGINFPAIAETEAEYHAMWVTDSAAMSRYAATAAASVRPPQFSSPPQVANPSGVSTQAAMMPATTTTNSGVQAAVTGTSQSTGAAGNLQAASLAFFDPNSGWFKYWSTWANQTFAAGGYPVNILGVWAQLATAHAFQSLGADVGPGLADGAAALSSAETQLISAVNSAGAVAPRAALGIGVSLGNLTMPPATVGMLGSSAPVQLVSAASALPAGAGQTPMLPMVPMRPGSGSANGRRRKGGRDYDDIEYGAELPGTVMHRPPSAG</sequence>
<evidence type="ECO:0000256" key="2">
    <source>
        <dbReference type="SAM" id="MobiDB-lite"/>
    </source>
</evidence>
<protein>
    <recommendedName>
        <fullName evidence="3">PPE domain-containing protein</fullName>
    </recommendedName>
</protein>
<name>A0A051UJP9_9MYCO</name>
<gene>
    <name evidence="4" type="ORF">K875_01368</name>
</gene>
<feature type="domain" description="PPE" evidence="3">
    <location>
        <begin position="2"/>
        <end position="160"/>
    </location>
</feature>
<dbReference type="Pfam" id="PF00823">
    <property type="entry name" value="PPE"/>
    <property type="match status" value="1"/>
</dbReference>
<dbReference type="PATRIC" id="fig|1324261.3.peg.1385"/>
<organism evidence="4 5">
    <name type="scientific">Mycobacterium [tuberculosis] TKK-01-0051</name>
    <dbReference type="NCBI Taxonomy" id="1324261"/>
    <lineage>
        <taxon>Bacteria</taxon>
        <taxon>Bacillati</taxon>
        <taxon>Actinomycetota</taxon>
        <taxon>Actinomycetes</taxon>
        <taxon>Mycobacteriales</taxon>
        <taxon>Mycobacteriaceae</taxon>
        <taxon>Mycobacterium</taxon>
        <taxon>Mycobacterium avium complex (MAC)</taxon>
    </lineage>
</organism>
<evidence type="ECO:0000313" key="4">
    <source>
        <dbReference type="EMBL" id="KBZ68811.1"/>
    </source>
</evidence>
<dbReference type="PANTHER" id="PTHR46766:SF1">
    <property type="entry name" value="GLUTAMINE-RICH PROTEIN 2"/>
    <property type="match status" value="1"/>
</dbReference>
<evidence type="ECO:0000259" key="3">
    <source>
        <dbReference type="Pfam" id="PF00823"/>
    </source>
</evidence>
<comment type="caution">
    <text evidence="4">The sequence shown here is derived from an EMBL/GenBank/DDBJ whole genome shotgun (WGS) entry which is preliminary data.</text>
</comment>
<dbReference type="InterPro" id="IPR038332">
    <property type="entry name" value="PPE_sf"/>
</dbReference>
<evidence type="ECO:0000256" key="1">
    <source>
        <dbReference type="ARBA" id="ARBA00010652"/>
    </source>
</evidence>
<dbReference type="InterPro" id="IPR000030">
    <property type="entry name" value="PPE_dom"/>
</dbReference>